<protein>
    <submittedName>
        <fullName evidence="2">TniQ protein</fullName>
    </submittedName>
</protein>
<evidence type="ECO:0000313" key="2">
    <source>
        <dbReference type="EMBL" id="RAS29789.1"/>
    </source>
</evidence>
<dbReference type="AlphaFoldDB" id="A0A329C5G7"/>
<evidence type="ECO:0000313" key="3">
    <source>
        <dbReference type="Proteomes" id="UP000248918"/>
    </source>
</evidence>
<dbReference type="GO" id="GO:0003677">
    <property type="term" value="F:DNA binding"/>
    <property type="evidence" value="ECO:0007669"/>
    <property type="project" value="InterPro"/>
</dbReference>
<reference evidence="2 3" key="1">
    <citation type="submission" date="2018-06" db="EMBL/GenBank/DDBJ databases">
        <title>Genomic Encyclopedia of Type Strains, Phase III (KMG-III): the genomes of soil and plant-associated and newly described type strains.</title>
        <authorList>
            <person name="Whitman W."/>
        </authorList>
    </citation>
    <scope>NUCLEOTIDE SEQUENCE [LARGE SCALE GENOMIC DNA]</scope>
    <source>
        <strain evidence="2 3">LMG 23644</strain>
    </source>
</reference>
<name>A0A329C5G7_9BURK</name>
<dbReference type="Proteomes" id="UP000248918">
    <property type="component" value="Unassembled WGS sequence"/>
</dbReference>
<dbReference type="EMBL" id="QLTK01000010">
    <property type="protein sequence ID" value="RAS29789.1"/>
    <property type="molecule type" value="Genomic_DNA"/>
</dbReference>
<dbReference type="Pfam" id="PF06527">
    <property type="entry name" value="TniQ"/>
    <property type="match status" value="1"/>
</dbReference>
<dbReference type="InterPro" id="IPR009492">
    <property type="entry name" value="TniQ"/>
</dbReference>
<organism evidence="2 3">
    <name type="scientific">Paraburkholderia bryophila</name>
    <dbReference type="NCBI Taxonomy" id="420952"/>
    <lineage>
        <taxon>Bacteria</taxon>
        <taxon>Pseudomonadati</taxon>
        <taxon>Pseudomonadota</taxon>
        <taxon>Betaproteobacteria</taxon>
        <taxon>Burkholderiales</taxon>
        <taxon>Burkholderiaceae</taxon>
        <taxon>Paraburkholderia</taxon>
    </lineage>
</organism>
<evidence type="ECO:0000259" key="1">
    <source>
        <dbReference type="Pfam" id="PF06527"/>
    </source>
</evidence>
<gene>
    <name evidence="2" type="ORF">BX591_11064</name>
</gene>
<dbReference type="OrthoDB" id="9056773at2"/>
<dbReference type="InterPro" id="IPR010982">
    <property type="entry name" value="Lambda_DNA-bd_dom_sf"/>
</dbReference>
<proteinExistence type="predicted"/>
<dbReference type="RefSeq" id="WP_111932553.1">
    <property type="nucleotide sequence ID" value="NZ_CADFFP010000007.1"/>
</dbReference>
<comment type="caution">
    <text evidence="2">The sequence shown here is derived from an EMBL/GenBank/DDBJ whole genome shotgun (WGS) entry which is preliminary data.</text>
</comment>
<feature type="domain" description="TniQ" evidence="1">
    <location>
        <begin position="20"/>
        <end position="152"/>
    </location>
</feature>
<sequence>MTMPIRVLRSALNPLLPLGVGERDTESLHSYFFRLALSHCVSAPELKRTVTAKMNWQMPGKYRWNDCNLNGMGSAAERWSQGLSELTCIAHLDMLTLLPWRNVIAQKSLSSTSSRWCSVCFAQDRADGRTPYLRLAWDISEVTVCPIHETRLTNVCPNCGRSNTRNSTSYVVPGWCCSCGDFLGNLAGAVSVSAAEIWKACQIGAMLAAQSRLSSTPTRDTFIKGLFNLVIYLDDGKSAVFARRIGLNRSTVHYWLKEGGIPTIAAHLRIASQTGLSLQSLLTGKTTAAQSAPIPPTQLTTLFQGHRKRASPRSLDVGQINDQLEAFIQSGASLSVGEAARRLNVHPRQLYEFANRNARIIGQTWNRQQRSRGEESRKRAAGFIEAALLEILAEDKGVSLRELRRRIPRDVLGSVRNIFTLLEEVKAKLGTR</sequence>
<accession>A0A329C5G7</accession>
<dbReference type="Gene3D" id="1.10.260.40">
    <property type="entry name" value="lambda repressor-like DNA-binding domains"/>
    <property type="match status" value="1"/>
</dbReference>